<evidence type="ECO:0000313" key="3">
    <source>
        <dbReference type="Proteomes" id="UP000263012"/>
    </source>
</evidence>
<dbReference type="Gene3D" id="3.30.2170.10">
    <property type="entry name" value="archaeoglobus fulgidus dsm 4304 superfamily"/>
    <property type="match status" value="1"/>
</dbReference>
<sequence>MKPGARLLGIATSDAAERSYLAGALVRVDRVVDGFSLASCTVGGLEATESVLSLFDRLDREDCRAVLLSGIAPAWFNLYDLHRIHDGVDRPVLSISFESSPGLEPALREHFSGAALEERLQIYRTLPPRRAVDVGEGRLYVRAVGCSEDRADEIVRAATPDERDNRDESEGVVPEPIRVAQLAAGAVRVAAEVDARGGENGIDC</sequence>
<name>A0A343TNX4_9EURY</name>
<proteinExistence type="inferred from homology"/>
<dbReference type="GeneID" id="37879554"/>
<gene>
    <name evidence="2" type="ORF">AArcSl_3190</name>
</gene>
<reference evidence="3" key="1">
    <citation type="submission" date="2017-11" db="EMBL/GenBank/DDBJ databases">
        <title>Phenotypic and genomic properties of facultatively anaerobic sulfur-reducing natronoarchaea from hypersaline soda lakes.</title>
        <authorList>
            <person name="Sorokin D.Y."/>
            <person name="Kublanov I.V."/>
            <person name="Roman P."/>
            <person name="Sinninghe Damste J.S."/>
            <person name="Golyshin P.N."/>
            <person name="Rojo D."/>
            <person name="Ciordia S."/>
            <person name="Mena M.D.C."/>
            <person name="Ferrer M."/>
            <person name="Messina E."/>
            <person name="Smedile F."/>
            <person name="La Spada G."/>
            <person name="La Cono V."/>
            <person name="Yakimov M.M."/>
        </authorList>
    </citation>
    <scope>NUCLEOTIDE SEQUENCE [LARGE SCALE GENOMIC DNA]</scope>
    <source>
        <strain evidence="3">AArc-Sl</strain>
    </source>
</reference>
<dbReference type="Proteomes" id="UP000263012">
    <property type="component" value="Chromosome"/>
</dbReference>
<dbReference type="PANTHER" id="PTHR39518:SF2">
    <property type="entry name" value="UPF0215 PROTEIN MJ1150"/>
    <property type="match status" value="1"/>
</dbReference>
<dbReference type="KEGG" id="hdf:AArcSl_3190"/>
<organism evidence="2 3">
    <name type="scientific">Halalkaliarchaeum desulfuricum</name>
    <dbReference type="NCBI Taxonomy" id="2055893"/>
    <lineage>
        <taxon>Archaea</taxon>
        <taxon>Methanobacteriati</taxon>
        <taxon>Methanobacteriota</taxon>
        <taxon>Stenosarchaea group</taxon>
        <taxon>Halobacteria</taxon>
        <taxon>Halobacteriales</taxon>
        <taxon>Haloferacaceae</taxon>
        <taxon>Halalkaliarchaeum</taxon>
    </lineage>
</organism>
<dbReference type="HAMAP" id="MF_00582">
    <property type="entry name" value="UPF0215"/>
    <property type="match status" value="1"/>
</dbReference>
<dbReference type="OrthoDB" id="15207at2157"/>
<comment type="similarity">
    <text evidence="1">Belongs to the UPF0215 family.</text>
</comment>
<dbReference type="EMBL" id="CP025066">
    <property type="protein sequence ID" value="AUX10796.1"/>
    <property type="molecule type" value="Genomic_DNA"/>
</dbReference>
<accession>A0A343TNX4</accession>
<dbReference type="PANTHER" id="PTHR39518">
    <property type="entry name" value="UPF0215 PROTEIN MJ1150"/>
    <property type="match status" value="1"/>
</dbReference>
<keyword evidence="3" id="KW-1185">Reference proteome</keyword>
<protein>
    <recommendedName>
        <fullName evidence="1">UPF0215 protein AArcSl_3190</fullName>
    </recommendedName>
</protein>
<dbReference type="InterPro" id="IPR002802">
    <property type="entry name" value="Endo_dU"/>
</dbReference>
<dbReference type="AlphaFoldDB" id="A0A343TNX4"/>
<dbReference type="RefSeq" id="WP_119821423.1">
    <property type="nucleotide sequence ID" value="NZ_CP025066.1"/>
</dbReference>
<evidence type="ECO:0000256" key="1">
    <source>
        <dbReference type="HAMAP-Rule" id="MF_00582"/>
    </source>
</evidence>
<evidence type="ECO:0000313" key="2">
    <source>
        <dbReference type="EMBL" id="AUX10796.1"/>
    </source>
</evidence>
<dbReference type="Pfam" id="PF01949">
    <property type="entry name" value="Endo_dU"/>
    <property type="match status" value="1"/>
</dbReference>